<dbReference type="Proteomes" id="UP001059950">
    <property type="component" value="Chromosome"/>
</dbReference>
<dbReference type="InterPro" id="IPR022478">
    <property type="entry name" value="ABC_transptr_sub-bd_PQQ"/>
</dbReference>
<evidence type="ECO:0000256" key="2">
    <source>
        <dbReference type="ARBA" id="ARBA00022729"/>
    </source>
</evidence>
<sequence>MKIMTTLAVLFCCLSSLAVNANPTLDIKIGFIAYHPHQAPVLSNLIPEPDDRGFKGAELGLKDNNTTGRFLKQHYTLVSELADSPEQVSTIVKGWLKQGITLLVTDLPSAQLQQISALATQHNAIVFNAGSYANELRTEQCLENTLHTLPSRAMLTDALAQWANFRRLKNWLVIKGDTEEDIAYADSIKRSSKRFGINLIAEKTWDFDTDLRRTAQTELPLFTQTDEYDLVVVADERGDFGEYVQYNTWYPRPVAGTSGLKPVAWHRMVEQWGAAQLQSRFEKLSSRWMNDKDYAAWAAVRTIGEAVTQTRSNAPEELFSFITSDKFQLAGFKGRKLNYRPWSGQLRQPIPLVHPKSLVSQPPLEGFLHPVTELDTLGFDKPESSCQVNFRS</sequence>
<dbReference type="InterPro" id="IPR051010">
    <property type="entry name" value="BCAA_transport"/>
</dbReference>
<evidence type="ECO:0000256" key="3">
    <source>
        <dbReference type="SAM" id="SignalP"/>
    </source>
</evidence>
<keyword evidence="6" id="KW-1185">Reference proteome</keyword>
<gene>
    <name evidence="5" type="ORF">KDX31_06660</name>
</gene>
<dbReference type="CDD" id="cd06268">
    <property type="entry name" value="PBP1_ABC_transporter_LIVBP-like"/>
    <property type="match status" value="1"/>
</dbReference>
<comment type="similarity">
    <text evidence="1">Belongs to the leucine-binding protein family.</text>
</comment>
<dbReference type="PANTHER" id="PTHR30483">
    <property type="entry name" value="LEUCINE-SPECIFIC-BINDING PROTEIN"/>
    <property type="match status" value="1"/>
</dbReference>
<feature type="signal peptide" evidence="3">
    <location>
        <begin position="1"/>
        <end position="21"/>
    </location>
</feature>
<feature type="domain" description="Leucine-binding protein" evidence="4">
    <location>
        <begin position="55"/>
        <end position="206"/>
    </location>
</feature>
<dbReference type="PANTHER" id="PTHR30483:SF6">
    <property type="entry name" value="PERIPLASMIC BINDING PROTEIN OF ABC TRANSPORTER FOR NATURAL AMINO ACIDS"/>
    <property type="match status" value="1"/>
</dbReference>
<feature type="chain" id="PRO_5047115399" evidence="3">
    <location>
        <begin position="22"/>
        <end position="392"/>
    </location>
</feature>
<proteinExistence type="inferred from homology"/>
<evidence type="ECO:0000313" key="6">
    <source>
        <dbReference type="Proteomes" id="UP001059950"/>
    </source>
</evidence>
<dbReference type="SUPFAM" id="SSF53822">
    <property type="entry name" value="Periplasmic binding protein-like I"/>
    <property type="match status" value="1"/>
</dbReference>
<evidence type="ECO:0000259" key="4">
    <source>
        <dbReference type="Pfam" id="PF13458"/>
    </source>
</evidence>
<evidence type="ECO:0000313" key="5">
    <source>
        <dbReference type="EMBL" id="UTW04677.1"/>
    </source>
</evidence>
<reference evidence="5" key="1">
    <citation type="submission" date="2021-04" db="EMBL/GenBank/DDBJ databases">
        <title>Oceanospirillales bacteria with DddD are important DMSP degraders in coastal seawater.</title>
        <authorList>
            <person name="Liu J."/>
        </authorList>
    </citation>
    <scope>NUCLEOTIDE SEQUENCE</scope>
    <source>
        <strain evidence="5">GY6</strain>
    </source>
</reference>
<dbReference type="Pfam" id="PF13458">
    <property type="entry name" value="Peripla_BP_6"/>
    <property type="match status" value="1"/>
</dbReference>
<protein>
    <submittedName>
        <fullName evidence="5">ABC transporter substrate-binding protein</fullName>
    </submittedName>
</protein>
<dbReference type="EMBL" id="CP073344">
    <property type="protein sequence ID" value="UTW04677.1"/>
    <property type="molecule type" value="Genomic_DNA"/>
</dbReference>
<dbReference type="InterPro" id="IPR028081">
    <property type="entry name" value="Leu-bd"/>
</dbReference>
<keyword evidence="2 3" id="KW-0732">Signal</keyword>
<accession>A0ABY5GXD5</accession>
<dbReference type="Gene3D" id="3.40.50.2300">
    <property type="match status" value="2"/>
</dbReference>
<dbReference type="InterPro" id="IPR028082">
    <property type="entry name" value="Peripla_BP_I"/>
</dbReference>
<name>A0ABY5GXD5_9GAMM</name>
<organism evidence="5 6">
    <name type="scientific">Amphritea atlantica</name>
    <dbReference type="NCBI Taxonomy" id="355243"/>
    <lineage>
        <taxon>Bacteria</taxon>
        <taxon>Pseudomonadati</taxon>
        <taxon>Pseudomonadota</taxon>
        <taxon>Gammaproteobacteria</taxon>
        <taxon>Oceanospirillales</taxon>
        <taxon>Oceanospirillaceae</taxon>
        <taxon>Amphritea</taxon>
    </lineage>
</organism>
<evidence type="ECO:0000256" key="1">
    <source>
        <dbReference type="ARBA" id="ARBA00010062"/>
    </source>
</evidence>
<dbReference type="NCBIfam" id="TIGR03863">
    <property type="entry name" value="PQQ_ABC_bind"/>
    <property type="match status" value="1"/>
</dbReference>